<protein>
    <recommendedName>
        <fullName evidence="2">Clr5 domain-containing protein</fullName>
    </recommendedName>
</protein>
<dbReference type="Proteomes" id="UP001408356">
    <property type="component" value="Unassembled WGS sequence"/>
</dbReference>
<name>A0ABR2UJ22_9PEZI</name>
<comment type="caution">
    <text evidence="3">The sequence shown here is derived from an EMBL/GenBank/DDBJ whole genome shotgun (WGS) entry which is preliminary data.</text>
</comment>
<accession>A0ABR2UJ22</accession>
<dbReference type="PANTHER" id="PTHR38788:SF3">
    <property type="entry name" value="CLR5 DOMAIN-CONTAINING PROTEIN"/>
    <property type="match status" value="1"/>
</dbReference>
<dbReference type="InterPro" id="IPR025676">
    <property type="entry name" value="Clr5_dom"/>
</dbReference>
<proteinExistence type="predicted"/>
<evidence type="ECO:0000313" key="3">
    <source>
        <dbReference type="EMBL" id="KAK9414507.1"/>
    </source>
</evidence>
<reference evidence="3 4" key="1">
    <citation type="journal article" date="2024" name="J. Plant Pathol.">
        <title>Sequence and assembly of the genome of Seiridium unicorne, isolate CBS 538.82, causal agent of cypress canker disease.</title>
        <authorList>
            <person name="Scali E."/>
            <person name="Rocca G.D."/>
            <person name="Danti R."/>
            <person name="Garbelotto M."/>
            <person name="Barberini S."/>
            <person name="Baroncelli R."/>
            <person name="Emiliani G."/>
        </authorList>
    </citation>
    <scope>NUCLEOTIDE SEQUENCE [LARGE SCALE GENOMIC DNA]</scope>
    <source>
        <strain evidence="3 4">BM-138-508</strain>
    </source>
</reference>
<evidence type="ECO:0000256" key="1">
    <source>
        <dbReference type="SAM" id="MobiDB-lite"/>
    </source>
</evidence>
<feature type="compositionally biased region" description="Polar residues" evidence="1">
    <location>
        <begin position="1"/>
        <end position="15"/>
    </location>
</feature>
<dbReference type="InterPro" id="IPR011990">
    <property type="entry name" value="TPR-like_helical_dom_sf"/>
</dbReference>
<dbReference type="PANTHER" id="PTHR38788">
    <property type="entry name" value="CLR5 DOMAIN-CONTAINING PROTEIN"/>
    <property type="match status" value="1"/>
</dbReference>
<sequence length="502" mass="56555">MPKDTQQPVASSSQAERCGATTGPSAEEWETHRATITNLYKTMKWTELDAVMKKEHGFYASKRMYNQRFRQWNITKYLKISEKSELLKECGWSVAELTQRYKAGKIKKSQYDKTLRWFRSTQPSFPARPASLDVKAASTEIILRSLRNYHQSLAESELTTKGTLDSRFLDLETSKESSDLWFAILRGVKSLSSVNALVEGEVADPKSVVSANALATAETTFSMLRQAGFLAAPAMMKRPLDFVYELLVELTAFQSKEWPKIRNVILRLFNQEASRVFGPEHPIAMICREMQRDENSPDVASRGMDCIKDIAVELWGEKHVLTFKIQTAIYTAVLKSGNTKQAGKIGHQLLLSSQEMWGVDSTQARIAHSRLGLLYLKTNEQAMARGKLDKAAVENALQHFHEVIKLPPAIAALNPRKAGFHEDETSLSAMADIAFLYNRVGNDTEALTWYQRSAELSRRICDPGSNVTRAAISELIAKLREMNRFEQAAAWEAIMNLSETTT</sequence>
<dbReference type="EMBL" id="JARVKF010000426">
    <property type="protein sequence ID" value="KAK9414507.1"/>
    <property type="molecule type" value="Genomic_DNA"/>
</dbReference>
<feature type="region of interest" description="Disordered" evidence="1">
    <location>
        <begin position="1"/>
        <end position="27"/>
    </location>
</feature>
<evidence type="ECO:0000313" key="4">
    <source>
        <dbReference type="Proteomes" id="UP001408356"/>
    </source>
</evidence>
<evidence type="ECO:0000259" key="2">
    <source>
        <dbReference type="Pfam" id="PF14420"/>
    </source>
</evidence>
<gene>
    <name evidence="3" type="ORF">SUNI508_11217</name>
</gene>
<feature type="domain" description="Clr5" evidence="2">
    <location>
        <begin position="25"/>
        <end position="76"/>
    </location>
</feature>
<dbReference type="Gene3D" id="1.25.40.10">
    <property type="entry name" value="Tetratricopeptide repeat domain"/>
    <property type="match status" value="1"/>
</dbReference>
<dbReference type="Pfam" id="PF14420">
    <property type="entry name" value="Clr5"/>
    <property type="match status" value="1"/>
</dbReference>
<keyword evidence="4" id="KW-1185">Reference proteome</keyword>
<organism evidence="3 4">
    <name type="scientific">Seiridium unicorne</name>
    <dbReference type="NCBI Taxonomy" id="138068"/>
    <lineage>
        <taxon>Eukaryota</taxon>
        <taxon>Fungi</taxon>
        <taxon>Dikarya</taxon>
        <taxon>Ascomycota</taxon>
        <taxon>Pezizomycotina</taxon>
        <taxon>Sordariomycetes</taxon>
        <taxon>Xylariomycetidae</taxon>
        <taxon>Amphisphaeriales</taxon>
        <taxon>Sporocadaceae</taxon>
        <taxon>Seiridium</taxon>
    </lineage>
</organism>